<organism evidence="1 2">
    <name type="scientific">Streptomyces marokkonensis</name>
    <dbReference type="NCBI Taxonomy" id="324855"/>
    <lineage>
        <taxon>Bacteria</taxon>
        <taxon>Bacillati</taxon>
        <taxon>Actinomycetota</taxon>
        <taxon>Actinomycetes</taxon>
        <taxon>Kitasatosporales</taxon>
        <taxon>Streptomycetaceae</taxon>
        <taxon>Streptomyces</taxon>
    </lineage>
</organism>
<evidence type="ECO:0000313" key="2">
    <source>
        <dbReference type="Proteomes" id="UP001601627"/>
    </source>
</evidence>
<dbReference type="EMBL" id="JBHVZQ010000014">
    <property type="protein sequence ID" value="MFF1275238.1"/>
    <property type="molecule type" value="Genomic_DNA"/>
</dbReference>
<name>A0ABW6Q7Q3_9ACTN</name>
<gene>
    <name evidence="1" type="ORF">ACFVZC_17765</name>
</gene>
<dbReference type="Proteomes" id="UP001601627">
    <property type="component" value="Unassembled WGS sequence"/>
</dbReference>
<sequence>MVDPNFSGIHPENLLRTIKDLESGSKALHSAKTVYLSRFRALGLDTAHLNEIGRIAGWVDDELPMLRRRQALAAAMEKDREGFRGGTGTMVRVREPVPGIGEARAEGGALAEEINEAAELGPGAAGAEFHRIAAVLAAHRGDPDFASAFYAKIDPALLKVLPVTVAAAKAPTAEADAKLFGLAFTTAVDADPPAPGFAKAVALFHGDIGEDEPTAVFNRALMQGDDAELWAVAWKHTKIAVKKLGDPADTWSDTAGLLASVIGMQAKYAGHFWERSQRLSDEASRLYQRRVNSMSAEERRKFKKDTRRAARAARQSARDAERVLARFGMGSFSRLMEFSVADGGSWLIGKVPGLAPPNSTTLFGRALHTGGKLPLVGTVLTVGAIGWDIGHGEEKDVAVAANVGGMAAGSGMTASTMAFVASAGGPVGWGIAAGVVVGFGVGYGVSYALKTPTGKQAVNAVTDTVKDAGTAVSDAASRVKSSFGGWFS</sequence>
<protein>
    <submittedName>
        <fullName evidence="1">Uncharacterized protein</fullName>
    </submittedName>
</protein>
<dbReference type="RefSeq" id="WP_388235671.1">
    <property type="nucleotide sequence ID" value="NZ_JBHVZQ010000014.1"/>
</dbReference>
<keyword evidence="2" id="KW-1185">Reference proteome</keyword>
<accession>A0ABW6Q7Q3</accession>
<comment type="caution">
    <text evidence="1">The sequence shown here is derived from an EMBL/GenBank/DDBJ whole genome shotgun (WGS) entry which is preliminary data.</text>
</comment>
<proteinExistence type="predicted"/>
<evidence type="ECO:0000313" key="1">
    <source>
        <dbReference type="EMBL" id="MFF1275238.1"/>
    </source>
</evidence>
<reference evidence="1 2" key="1">
    <citation type="submission" date="2024-09" db="EMBL/GenBank/DDBJ databases">
        <title>The Natural Products Discovery Center: Release of the First 8490 Sequenced Strains for Exploring Actinobacteria Biosynthetic Diversity.</title>
        <authorList>
            <person name="Kalkreuter E."/>
            <person name="Kautsar S.A."/>
            <person name="Yang D."/>
            <person name="Bader C.D."/>
            <person name="Teijaro C.N."/>
            <person name="Fluegel L."/>
            <person name="Davis C.M."/>
            <person name="Simpson J.R."/>
            <person name="Lauterbach L."/>
            <person name="Steele A.D."/>
            <person name="Gui C."/>
            <person name="Meng S."/>
            <person name="Li G."/>
            <person name="Viehrig K."/>
            <person name="Ye F."/>
            <person name="Su P."/>
            <person name="Kiefer A.F."/>
            <person name="Nichols A."/>
            <person name="Cepeda A.J."/>
            <person name="Yan W."/>
            <person name="Fan B."/>
            <person name="Jiang Y."/>
            <person name="Adhikari A."/>
            <person name="Zheng C.-J."/>
            <person name="Schuster L."/>
            <person name="Cowan T.M."/>
            <person name="Smanski M.J."/>
            <person name="Chevrette M.G."/>
            <person name="De Carvalho L.P.S."/>
            <person name="Shen B."/>
        </authorList>
    </citation>
    <scope>NUCLEOTIDE SEQUENCE [LARGE SCALE GENOMIC DNA]</scope>
    <source>
        <strain evidence="1 2">NPDC058328</strain>
    </source>
</reference>